<dbReference type="HOGENOM" id="CLU_163439_0_0_6"/>
<evidence type="ECO:0000313" key="2">
    <source>
        <dbReference type="Proteomes" id="UP000004263"/>
    </source>
</evidence>
<organism evidence="1 2">
    <name type="scientific">Bermanella marisrubri</name>
    <dbReference type="NCBI Taxonomy" id="207949"/>
    <lineage>
        <taxon>Bacteria</taxon>
        <taxon>Pseudomonadati</taxon>
        <taxon>Pseudomonadota</taxon>
        <taxon>Gammaproteobacteria</taxon>
        <taxon>Oceanospirillales</taxon>
        <taxon>Oceanospirillaceae</taxon>
        <taxon>Bermanella</taxon>
    </lineage>
</organism>
<dbReference type="Pfam" id="PF10719">
    <property type="entry name" value="ComFB"/>
    <property type="match status" value="1"/>
</dbReference>
<dbReference type="RefSeq" id="WP_007018568.1">
    <property type="nucleotide sequence ID" value="NZ_CH724117.1"/>
</dbReference>
<dbReference type="AlphaFoldDB" id="Q1MZF5"/>
<accession>Q1MZF5</accession>
<sequence>MSITDQIHNYYEHKVLEVLAEETADKGFSQDQLVDLACLALNNLPTRYYRHEVDIAFYMSAHEHEEINRRTRQAVKDAVSYLQSKV</sequence>
<evidence type="ECO:0008006" key="3">
    <source>
        <dbReference type="Google" id="ProtNLM"/>
    </source>
</evidence>
<proteinExistence type="predicted"/>
<evidence type="ECO:0000313" key="1">
    <source>
        <dbReference type="EMBL" id="EAT11311.1"/>
    </source>
</evidence>
<dbReference type="EMBL" id="AAQH01000019">
    <property type="protein sequence ID" value="EAT11311.1"/>
    <property type="molecule type" value="Genomic_DNA"/>
</dbReference>
<dbReference type="InterPro" id="IPR019657">
    <property type="entry name" value="ComFB"/>
</dbReference>
<name>Q1MZF5_9GAMM</name>
<keyword evidence="2" id="KW-1185">Reference proteome</keyword>
<protein>
    <recommendedName>
        <fullName evidence="3">Late competence development protein ComFB</fullName>
    </recommendedName>
</protein>
<dbReference type="STRING" id="207949.RED65_12827"/>
<comment type="caution">
    <text evidence="1">The sequence shown here is derived from an EMBL/GenBank/DDBJ whole genome shotgun (WGS) entry which is preliminary data.</text>
</comment>
<reference evidence="1 2" key="1">
    <citation type="submission" date="2006-03" db="EMBL/GenBank/DDBJ databases">
        <authorList>
            <person name="Pinhassi J."/>
            <person name="Pedros-Alio C."/>
            <person name="Ferriera S."/>
            <person name="Johnson J."/>
            <person name="Kravitz S."/>
            <person name="Halpern A."/>
            <person name="Remington K."/>
            <person name="Beeson K."/>
            <person name="Tran B."/>
            <person name="Rogers Y.-H."/>
            <person name="Friedman R."/>
            <person name="Venter J.C."/>
        </authorList>
    </citation>
    <scope>NUCLEOTIDE SEQUENCE [LARGE SCALE GENOMIC DNA]</scope>
    <source>
        <strain evidence="1 2">RED65</strain>
    </source>
</reference>
<dbReference type="Proteomes" id="UP000004263">
    <property type="component" value="Unassembled WGS sequence"/>
</dbReference>
<dbReference type="OrthoDB" id="5895647at2"/>
<gene>
    <name evidence="1" type="ORF">RED65_12827</name>
</gene>